<feature type="site" description="Raises pKa of active site His" evidence="4">
    <location>
        <position position="150"/>
    </location>
</feature>
<evidence type="ECO:0000313" key="7">
    <source>
        <dbReference type="Proteomes" id="UP001139125"/>
    </source>
</evidence>
<dbReference type="Pfam" id="PF00551">
    <property type="entry name" value="Formyl_trans_N"/>
    <property type="match status" value="1"/>
</dbReference>
<protein>
    <recommendedName>
        <fullName evidence="4">Phosphoribosylglycinamide formyltransferase</fullName>
        <ecNumber evidence="4">2.1.2.2</ecNumber>
    </recommendedName>
    <alternativeName>
        <fullName evidence="4">5'-phosphoribosylglycinamide transformylase</fullName>
    </alternativeName>
    <alternativeName>
        <fullName evidence="4">GAR transformylase</fullName>
        <shortName evidence="4">GART</shortName>
    </alternativeName>
</protein>
<accession>A0A9X2REG7</accession>
<comment type="function">
    <text evidence="4">Catalyzes the transfer of a formyl group from 10-formyltetrahydrofolate to 5-phospho-ribosyl-glycinamide (GAR), producing 5-phospho-ribosyl-N-formylglycinamide (FGAR) and tetrahydrofolate.</text>
</comment>
<organism evidence="6 7">
    <name type="scientific">Gracilimonas sediminicola</name>
    <dbReference type="NCBI Taxonomy" id="2952158"/>
    <lineage>
        <taxon>Bacteria</taxon>
        <taxon>Pseudomonadati</taxon>
        <taxon>Balneolota</taxon>
        <taxon>Balneolia</taxon>
        <taxon>Balneolales</taxon>
        <taxon>Balneolaceae</taxon>
        <taxon>Gracilimonas</taxon>
    </lineage>
</organism>
<feature type="binding site" evidence="4">
    <location>
        <position position="107"/>
    </location>
    <ligand>
        <name>(6R)-10-formyltetrahydrofolate</name>
        <dbReference type="ChEBI" id="CHEBI:195366"/>
    </ligand>
</feature>
<comment type="pathway">
    <text evidence="1 4">Purine metabolism; IMP biosynthesis via de novo pathway; N(2)-formyl-N(1)-(5-phospho-D-ribosyl)glycinamide from N(1)-(5-phospho-D-ribosyl)glycinamide (10-formyl THF route): step 1/1.</text>
</comment>
<name>A0A9X2REG7_9BACT</name>
<evidence type="ECO:0000256" key="1">
    <source>
        <dbReference type="ARBA" id="ARBA00005054"/>
    </source>
</evidence>
<dbReference type="HAMAP" id="MF_01930">
    <property type="entry name" value="PurN"/>
    <property type="match status" value="1"/>
</dbReference>
<dbReference type="PANTHER" id="PTHR43369">
    <property type="entry name" value="PHOSPHORIBOSYLGLYCINAMIDE FORMYLTRANSFERASE"/>
    <property type="match status" value="1"/>
</dbReference>
<dbReference type="RefSeq" id="WP_255134874.1">
    <property type="nucleotide sequence ID" value="NZ_JANDBC010000002.1"/>
</dbReference>
<comment type="similarity">
    <text evidence="4">Belongs to the GART family.</text>
</comment>
<sequence length="194" mass="21443">MKNIVVFASGSGTNFQSIIEAVQRGELSARISGLITNKPGIGAIERAEKNDIPVKVINPEEPGSEQDFEEALLRQLEAWDADLIALAGYLKKIPSSVIRKYSNRILNIHPSLLPKFGGKGFYGSNVHKAVLEAGETESGCTVHIVTEEFDEGPILAQIKVPVHENDTPEDLAKRILKEEHRLYPQTIQKHLQNL</sequence>
<keyword evidence="3 4" id="KW-0658">Purine biosynthesis</keyword>
<comment type="caution">
    <text evidence="4">Lacks conserved residue(s) required for the propagation of feature annotation.</text>
</comment>
<dbReference type="PANTHER" id="PTHR43369:SF2">
    <property type="entry name" value="PHOSPHORIBOSYLGLYCINAMIDE FORMYLTRANSFERASE"/>
    <property type="match status" value="1"/>
</dbReference>
<dbReference type="InterPro" id="IPR004607">
    <property type="entry name" value="GART"/>
</dbReference>
<comment type="catalytic activity">
    <reaction evidence="4">
        <text>N(1)-(5-phospho-beta-D-ribosyl)glycinamide + (6R)-10-formyltetrahydrofolate = N(2)-formyl-N(1)-(5-phospho-beta-D-ribosyl)glycinamide + (6S)-5,6,7,8-tetrahydrofolate + H(+)</text>
        <dbReference type="Rhea" id="RHEA:15053"/>
        <dbReference type="ChEBI" id="CHEBI:15378"/>
        <dbReference type="ChEBI" id="CHEBI:57453"/>
        <dbReference type="ChEBI" id="CHEBI:143788"/>
        <dbReference type="ChEBI" id="CHEBI:147286"/>
        <dbReference type="ChEBI" id="CHEBI:195366"/>
        <dbReference type="EC" id="2.1.2.2"/>
    </reaction>
</comment>
<feature type="domain" description="Formyl transferase N-terminal" evidence="5">
    <location>
        <begin position="2"/>
        <end position="187"/>
    </location>
</feature>
<dbReference type="GO" id="GO:0005829">
    <property type="term" value="C:cytosol"/>
    <property type="evidence" value="ECO:0007669"/>
    <property type="project" value="TreeGrafter"/>
</dbReference>
<evidence type="ECO:0000256" key="2">
    <source>
        <dbReference type="ARBA" id="ARBA00022679"/>
    </source>
</evidence>
<evidence type="ECO:0000259" key="5">
    <source>
        <dbReference type="Pfam" id="PF00551"/>
    </source>
</evidence>
<dbReference type="SUPFAM" id="SSF53328">
    <property type="entry name" value="Formyltransferase"/>
    <property type="match status" value="1"/>
</dbReference>
<evidence type="ECO:0000256" key="4">
    <source>
        <dbReference type="HAMAP-Rule" id="MF_01930"/>
    </source>
</evidence>
<evidence type="ECO:0000256" key="3">
    <source>
        <dbReference type="ARBA" id="ARBA00022755"/>
    </source>
</evidence>
<dbReference type="GO" id="GO:0004644">
    <property type="term" value="F:phosphoribosylglycinamide formyltransferase activity"/>
    <property type="evidence" value="ECO:0007669"/>
    <property type="project" value="UniProtKB-UniRule"/>
</dbReference>
<dbReference type="Gene3D" id="3.40.50.170">
    <property type="entry name" value="Formyl transferase, N-terminal domain"/>
    <property type="match status" value="1"/>
</dbReference>
<dbReference type="GO" id="GO:0006189">
    <property type="term" value="P:'de novo' IMP biosynthetic process"/>
    <property type="evidence" value="ECO:0007669"/>
    <property type="project" value="UniProtKB-UniRule"/>
</dbReference>
<keyword evidence="7" id="KW-1185">Reference proteome</keyword>
<reference evidence="6" key="1">
    <citation type="submission" date="2022-06" db="EMBL/GenBank/DDBJ databases">
        <title>Gracilimonas sp. CAU 1638 isolated from sea sediment.</title>
        <authorList>
            <person name="Kim W."/>
        </authorList>
    </citation>
    <scope>NUCLEOTIDE SEQUENCE</scope>
    <source>
        <strain evidence="6">CAU 1638</strain>
    </source>
</reference>
<dbReference type="EC" id="2.1.2.2" evidence="4"/>
<dbReference type="EMBL" id="JANDBC010000002">
    <property type="protein sequence ID" value="MCP9292001.1"/>
    <property type="molecule type" value="Genomic_DNA"/>
</dbReference>
<dbReference type="AlphaFoldDB" id="A0A9X2REG7"/>
<proteinExistence type="inferred from homology"/>
<dbReference type="InterPro" id="IPR036477">
    <property type="entry name" value="Formyl_transf_N_sf"/>
</dbReference>
<dbReference type="Proteomes" id="UP001139125">
    <property type="component" value="Unassembled WGS sequence"/>
</dbReference>
<feature type="binding site" evidence="4">
    <location>
        <begin position="12"/>
        <end position="14"/>
    </location>
    <ligand>
        <name>N(1)-(5-phospho-beta-D-ribosyl)glycinamide</name>
        <dbReference type="ChEBI" id="CHEBI:143788"/>
    </ligand>
</feature>
<dbReference type="CDD" id="cd08645">
    <property type="entry name" value="FMT_core_GART"/>
    <property type="match status" value="1"/>
</dbReference>
<gene>
    <name evidence="4 6" type="primary">purN</name>
    <name evidence="6" type="ORF">NM125_10475</name>
</gene>
<feature type="active site" description="Proton donor" evidence="4">
    <location>
        <position position="109"/>
    </location>
</feature>
<keyword evidence="2 4" id="KW-0808">Transferase</keyword>
<comment type="caution">
    <text evidence="6">The sequence shown here is derived from an EMBL/GenBank/DDBJ whole genome shotgun (WGS) entry which is preliminary data.</text>
</comment>
<dbReference type="InterPro" id="IPR002376">
    <property type="entry name" value="Formyl_transf_N"/>
</dbReference>
<dbReference type="NCBIfam" id="TIGR00639">
    <property type="entry name" value="PurN"/>
    <property type="match status" value="1"/>
</dbReference>
<evidence type="ECO:0000313" key="6">
    <source>
        <dbReference type="EMBL" id="MCP9292001.1"/>
    </source>
</evidence>